<dbReference type="Gene3D" id="1.10.555.10">
    <property type="entry name" value="Rho GTPase activation protein"/>
    <property type="match status" value="1"/>
</dbReference>
<dbReference type="InterPro" id="IPR008936">
    <property type="entry name" value="Rho_GTPase_activation_prot"/>
</dbReference>
<feature type="compositionally biased region" description="Polar residues" evidence="3">
    <location>
        <begin position="28"/>
        <end position="40"/>
    </location>
</feature>
<dbReference type="PROSITE" id="PS50238">
    <property type="entry name" value="RHOGAP"/>
    <property type="match status" value="1"/>
</dbReference>
<sequence>MNARSDPARSLKREPSPNVESVKDNLLLPSTTYQNVATSRRVQDPKAPPEASTADDASEPFSFIPLAFDPSPAPGPPPMVQSQTINNSDGRDPSNKHLKQGSINQSHEKRAPSPASLLKDQEGRPGSRSGSSLSADKGGQLPETAGNVGNKERARRDAPAAAGAISPVHSLSSGPRKENTRIQHAGAANGRNGVAENKDLFRLQEVPRSKRSGGSSRSSKSRNESPEPSSSLGPVRSSSLQTPAASGEEQTDSPRSESPQSLQPLRMNRTTPRVSQDTGKREDQPVHSTNAITPSMSSQLLHKPKREDSLAQQAAPPRNNEESVAHPTTVQEAPSRHGASSSSASSHSHLTPDSLKSPTQMNGHEPQKTPADSPRSSSNEKNASSMPSRKPDSIPKSIDDSFTTPRAPPPPPSTVQNAHQQSSPTSSTQHSESPHNSEAAAAAALPHYSTGGDLGMDDELARILGGSNAEATSPSLIRRISSIKHGRSFSDMTTRTGTSPRWSKSTANGGTPVYGGHEISSPTSTTPDAKEENTVLKHQLRRSAQKIAELEARIDSSVDMKKLDTNIREKRSTVAFLDSQKEIMVRELEVLTERVAEAKRSGRPLNIENLKSDVVRDFAMSLQQLKASYQPEIEELINQKNQLVEENANLARLRDQAIQETEQLNLKNAQLADLNNELTHQIQERYKANRDQSVNQTLDSPRPSTNGLGIYNHHKERSDASIDGRDLRLAAGASTGGSGASLHGDQSDDHGTVLPAPHIVNIRQPKKSYWKKGSQSVAKNVSKGFKGAFSSGNQYQREGSVTDIGMPYSSFPSESSSGNLSRSGTDPRQGFGLFGAQKFNKGMQSKPLSSGAPTTPVEPSTLFGSALDQRVDYERRQIPSVVTRCIEEVELRGMDLEGIYRKVGGNGQVKAIQEGFEKSDDYDISDPSIDISAVTSVLKQYFRRLPTPLLTFDVYDKILESNSFPDDEKRATFLRATVAQLPASHRSCLEFLVFHLARVAQREKENL</sequence>
<evidence type="ECO:0000256" key="3">
    <source>
        <dbReference type="SAM" id="MobiDB-lite"/>
    </source>
</evidence>
<feature type="compositionally biased region" description="Polar residues" evidence="3">
    <location>
        <begin position="256"/>
        <end position="277"/>
    </location>
</feature>
<accession>A0A9P8L7N4</accession>
<feature type="compositionally biased region" description="Low complexity" evidence="3">
    <location>
        <begin position="419"/>
        <end position="431"/>
    </location>
</feature>
<dbReference type="EMBL" id="JAGHQM010001900">
    <property type="protein sequence ID" value="KAH0551592.1"/>
    <property type="molecule type" value="Genomic_DNA"/>
</dbReference>
<dbReference type="SMART" id="SM00324">
    <property type="entry name" value="RhoGAP"/>
    <property type="match status" value="1"/>
</dbReference>
<feature type="compositionally biased region" description="Polar residues" evidence="3">
    <location>
        <begin position="490"/>
        <end position="509"/>
    </location>
</feature>
<evidence type="ECO:0000256" key="2">
    <source>
        <dbReference type="SAM" id="Coils"/>
    </source>
</evidence>
<keyword evidence="2" id="KW-0175">Coiled coil</keyword>
<evidence type="ECO:0000313" key="6">
    <source>
        <dbReference type="Proteomes" id="UP000750711"/>
    </source>
</evidence>
<feature type="compositionally biased region" description="Basic and acidic residues" evidence="3">
    <location>
        <begin position="1"/>
        <end position="15"/>
    </location>
</feature>
<evidence type="ECO:0000259" key="4">
    <source>
        <dbReference type="PROSITE" id="PS50238"/>
    </source>
</evidence>
<feature type="compositionally biased region" description="Polar residues" evidence="3">
    <location>
        <begin position="286"/>
        <end position="300"/>
    </location>
</feature>
<dbReference type="PANTHER" id="PTHR23176:SF128">
    <property type="entry name" value="RHO GTPASE-ACTIVATING PROTEIN RGD1"/>
    <property type="match status" value="1"/>
</dbReference>
<feature type="region of interest" description="Disordered" evidence="3">
    <location>
        <begin position="809"/>
        <end position="834"/>
    </location>
</feature>
<feature type="region of interest" description="Disordered" evidence="3">
    <location>
        <begin position="487"/>
        <end position="532"/>
    </location>
</feature>
<dbReference type="AlphaFoldDB" id="A0A9P8L7N4"/>
<feature type="compositionally biased region" description="Low complexity" evidence="3">
    <location>
        <begin position="226"/>
        <end position="240"/>
    </location>
</feature>
<gene>
    <name evidence="5" type="ORF">GP486_007190</name>
</gene>
<keyword evidence="1" id="KW-0343">GTPase activation</keyword>
<reference evidence="5" key="1">
    <citation type="submission" date="2021-03" db="EMBL/GenBank/DDBJ databases">
        <title>Comparative genomics and phylogenomic investigation of the class Geoglossomycetes provide insights into ecological specialization and systematics.</title>
        <authorList>
            <person name="Melie T."/>
            <person name="Pirro S."/>
            <person name="Miller A.N."/>
            <person name="Quandt A."/>
        </authorList>
    </citation>
    <scope>NUCLEOTIDE SEQUENCE</scope>
    <source>
        <strain evidence="5">CAQ_001_2017</strain>
    </source>
</reference>
<evidence type="ECO:0000256" key="1">
    <source>
        <dbReference type="ARBA" id="ARBA00022468"/>
    </source>
</evidence>
<feature type="non-terminal residue" evidence="5">
    <location>
        <position position="1"/>
    </location>
</feature>
<keyword evidence="6" id="KW-1185">Reference proteome</keyword>
<proteinExistence type="predicted"/>
<feature type="compositionally biased region" description="Low complexity" evidence="3">
    <location>
        <begin position="809"/>
        <end position="823"/>
    </location>
</feature>
<evidence type="ECO:0000313" key="5">
    <source>
        <dbReference type="EMBL" id="KAH0551592.1"/>
    </source>
</evidence>
<dbReference type="InterPro" id="IPR000198">
    <property type="entry name" value="RhoGAP_dom"/>
</dbReference>
<feature type="domain" description="Rho-GAP" evidence="4">
    <location>
        <begin position="865"/>
        <end position="1007"/>
    </location>
</feature>
<dbReference type="InterPro" id="IPR050729">
    <property type="entry name" value="Rho-GAP"/>
</dbReference>
<comment type="caution">
    <text evidence="5">The sequence shown here is derived from an EMBL/GenBank/DDBJ whole genome shotgun (WGS) entry which is preliminary data.</text>
</comment>
<feature type="compositionally biased region" description="Basic and acidic residues" evidence="3">
    <location>
        <begin position="389"/>
        <end position="399"/>
    </location>
</feature>
<dbReference type="GO" id="GO:0005938">
    <property type="term" value="C:cell cortex"/>
    <property type="evidence" value="ECO:0007669"/>
    <property type="project" value="UniProtKB-ARBA"/>
</dbReference>
<protein>
    <recommendedName>
        <fullName evidence="4">Rho-GAP domain-containing protein</fullName>
    </recommendedName>
</protein>
<dbReference type="GO" id="GO:0007165">
    <property type="term" value="P:signal transduction"/>
    <property type="evidence" value="ECO:0007669"/>
    <property type="project" value="InterPro"/>
</dbReference>
<feature type="compositionally biased region" description="Basic and acidic residues" evidence="3">
    <location>
        <begin position="196"/>
        <end position="208"/>
    </location>
</feature>
<dbReference type="PANTHER" id="PTHR23176">
    <property type="entry name" value="RHO/RAC/CDC GTPASE-ACTIVATING PROTEIN"/>
    <property type="match status" value="1"/>
</dbReference>
<feature type="coiled-coil region" evidence="2">
    <location>
        <begin position="633"/>
        <end position="684"/>
    </location>
</feature>
<dbReference type="SUPFAM" id="SSF48350">
    <property type="entry name" value="GTPase activation domain, GAP"/>
    <property type="match status" value="1"/>
</dbReference>
<feature type="compositionally biased region" description="Polar residues" evidence="3">
    <location>
        <begin position="691"/>
        <end position="707"/>
    </location>
</feature>
<feature type="compositionally biased region" description="Low complexity" evidence="3">
    <location>
        <begin position="339"/>
        <end position="349"/>
    </location>
</feature>
<feature type="region of interest" description="Disordered" evidence="3">
    <location>
        <begin position="688"/>
        <end position="754"/>
    </location>
</feature>
<dbReference type="GO" id="GO:0005096">
    <property type="term" value="F:GTPase activator activity"/>
    <property type="evidence" value="ECO:0007669"/>
    <property type="project" value="UniProtKB-KW"/>
</dbReference>
<dbReference type="CDD" id="cd00159">
    <property type="entry name" value="RhoGAP"/>
    <property type="match status" value="1"/>
</dbReference>
<organism evidence="5 6">
    <name type="scientific">Trichoglossum hirsutum</name>
    <dbReference type="NCBI Taxonomy" id="265104"/>
    <lineage>
        <taxon>Eukaryota</taxon>
        <taxon>Fungi</taxon>
        <taxon>Dikarya</taxon>
        <taxon>Ascomycota</taxon>
        <taxon>Pezizomycotina</taxon>
        <taxon>Geoglossomycetes</taxon>
        <taxon>Geoglossales</taxon>
        <taxon>Geoglossaceae</taxon>
        <taxon>Trichoglossum</taxon>
    </lineage>
</organism>
<dbReference type="Proteomes" id="UP000750711">
    <property type="component" value="Unassembled WGS sequence"/>
</dbReference>
<feature type="region of interest" description="Disordered" evidence="3">
    <location>
        <begin position="1"/>
        <end position="450"/>
    </location>
</feature>
<feature type="compositionally biased region" description="Polar residues" evidence="3">
    <location>
        <begin position="374"/>
        <end position="387"/>
    </location>
</feature>
<dbReference type="Pfam" id="PF00620">
    <property type="entry name" value="RhoGAP"/>
    <property type="match status" value="1"/>
</dbReference>
<feature type="compositionally biased region" description="Basic and acidic residues" evidence="3">
    <location>
        <begin position="716"/>
        <end position="728"/>
    </location>
</feature>
<name>A0A9P8L7N4_9PEZI</name>